<keyword evidence="1" id="KW-0732">Signal</keyword>
<proteinExistence type="predicted"/>
<evidence type="ECO:0000313" key="3">
    <source>
        <dbReference type="Proteomes" id="UP000784435"/>
    </source>
</evidence>
<evidence type="ECO:0000313" key="2">
    <source>
        <dbReference type="EMBL" id="HJG79019.1"/>
    </source>
</evidence>
<protein>
    <submittedName>
        <fullName evidence="2">Uncharacterized protein</fullName>
    </submittedName>
</protein>
<comment type="caution">
    <text evidence="2">The sequence shown here is derived from an EMBL/GenBank/DDBJ whole genome shotgun (WGS) entry which is preliminary data.</text>
</comment>
<dbReference type="EMBL" id="DYUK01000025">
    <property type="protein sequence ID" value="HJG79019.1"/>
    <property type="molecule type" value="Genomic_DNA"/>
</dbReference>
<dbReference type="AlphaFoldDB" id="A0A921SMN7"/>
<reference evidence="2" key="2">
    <citation type="submission" date="2021-09" db="EMBL/GenBank/DDBJ databases">
        <authorList>
            <person name="Gilroy R."/>
        </authorList>
    </citation>
    <scope>NUCLEOTIDE SEQUENCE</scope>
    <source>
        <strain evidence="2">ChiGjej5B5-7349</strain>
    </source>
</reference>
<feature type="signal peptide" evidence="1">
    <location>
        <begin position="1"/>
        <end position="22"/>
    </location>
</feature>
<feature type="chain" id="PRO_5039366797" evidence="1">
    <location>
        <begin position="23"/>
        <end position="108"/>
    </location>
</feature>
<accession>A0A921SMN7</accession>
<gene>
    <name evidence="2" type="ORF">K8V08_01245</name>
</gene>
<name>A0A921SMN7_9MICO</name>
<evidence type="ECO:0000256" key="1">
    <source>
        <dbReference type="SAM" id="SignalP"/>
    </source>
</evidence>
<organism evidence="2 3">
    <name type="scientific">Brevibacterium senegalense</name>
    <dbReference type="NCBI Taxonomy" id="1033736"/>
    <lineage>
        <taxon>Bacteria</taxon>
        <taxon>Bacillati</taxon>
        <taxon>Actinomycetota</taxon>
        <taxon>Actinomycetes</taxon>
        <taxon>Micrococcales</taxon>
        <taxon>Brevibacteriaceae</taxon>
        <taxon>Brevibacterium</taxon>
    </lineage>
</organism>
<dbReference type="Proteomes" id="UP000784435">
    <property type="component" value="Unassembled WGS sequence"/>
</dbReference>
<sequence length="108" mass="10667">MNIGTRLILSAALAVGSTIGAAALGQQAVRDAQAEIAQAPAPASTGTITTTTIAAATATSTDIAAREAGVRSELLAAAEAGEISWAAAERVGEDLAGYIRGDRSADTI</sequence>
<reference evidence="2" key="1">
    <citation type="journal article" date="2021" name="PeerJ">
        <title>Extensive microbial diversity within the chicken gut microbiome revealed by metagenomics and culture.</title>
        <authorList>
            <person name="Gilroy R."/>
            <person name="Ravi A."/>
            <person name="Getino M."/>
            <person name="Pursley I."/>
            <person name="Horton D.L."/>
            <person name="Alikhan N.F."/>
            <person name="Baker D."/>
            <person name="Gharbi K."/>
            <person name="Hall N."/>
            <person name="Watson M."/>
            <person name="Adriaenssens E.M."/>
            <person name="Foster-Nyarko E."/>
            <person name="Jarju S."/>
            <person name="Secka A."/>
            <person name="Antonio M."/>
            <person name="Oren A."/>
            <person name="Chaudhuri R.R."/>
            <person name="La Ragione R."/>
            <person name="Hildebrand F."/>
            <person name="Pallen M.J."/>
        </authorList>
    </citation>
    <scope>NUCLEOTIDE SEQUENCE</scope>
    <source>
        <strain evidence="2">ChiGjej5B5-7349</strain>
    </source>
</reference>